<evidence type="ECO:0008006" key="4">
    <source>
        <dbReference type="Google" id="ProtNLM"/>
    </source>
</evidence>
<feature type="region of interest" description="Disordered" evidence="1">
    <location>
        <begin position="1"/>
        <end position="25"/>
    </location>
</feature>
<feature type="compositionally biased region" description="Gly residues" evidence="1">
    <location>
        <begin position="411"/>
        <end position="442"/>
    </location>
</feature>
<dbReference type="RefSeq" id="WP_193928471.1">
    <property type="nucleotide sequence ID" value="NZ_JADEYC010000018.1"/>
</dbReference>
<dbReference type="AlphaFoldDB" id="A0A929BBL7"/>
<feature type="compositionally biased region" description="Gly residues" evidence="1">
    <location>
        <begin position="702"/>
        <end position="719"/>
    </location>
</feature>
<dbReference type="InterPro" id="IPR036689">
    <property type="entry name" value="ESAT-6-like_sf"/>
</dbReference>
<feature type="compositionally biased region" description="Gly residues" evidence="1">
    <location>
        <begin position="650"/>
        <end position="691"/>
    </location>
</feature>
<protein>
    <recommendedName>
        <fullName evidence="4">WXG100 family type VII secretion target</fullName>
    </recommendedName>
</protein>
<reference evidence="2" key="1">
    <citation type="submission" date="2020-10" db="EMBL/GenBank/DDBJ databases">
        <title>Diversity and distribution of actinomycetes associated with coral in the coast of Hainan.</title>
        <authorList>
            <person name="Li F."/>
        </authorList>
    </citation>
    <scope>NUCLEOTIDE SEQUENCE</scope>
    <source>
        <strain evidence="2">HNM0983</strain>
    </source>
</reference>
<feature type="compositionally biased region" description="Basic and acidic residues" evidence="1">
    <location>
        <begin position="85"/>
        <end position="117"/>
    </location>
</feature>
<dbReference type="SUPFAM" id="SSF140453">
    <property type="entry name" value="EsxAB dimer-like"/>
    <property type="match status" value="1"/>
</dbReference>
<feature type="compositionally biased region" description="Low complexity" evidence="1">
    <location>
        <begin position="457"/>
        <end position="480"/>
    </location>
</feature>
<evidence type="ECO:0000313" key="3">
    <source>
        <dbReference type="Proteomes" id="UP000598360"/>
    </source>
</evidence>
<sequence length="795" mass="78870">MSDEKPPEWEDVKKLLDSPDVPDDQKQELAVRYASADELGYFRTNPDATPYLNKYDDGYGATWADVATGGGTDESLIEAYGKAKESADDGAAKREQHDKAVADGKGKLEDSRSKGADGVHGGAGAKDADELLDAGKPGLLFFKNFVPLYHEIATDHEDKDKVRKVETLQKHYDQQRGLSFEKLVQCAESLDGAEKQLRESHEGMSGKLGGLWQGWTGGAADSAQDFFASKFTPTVNDRVIGAVNDAAGMTRETIKSVAELVRKKAETTLGLDEHSEQIGGKAPQDWKTTIDVANGTDDDKTLRMACSIWDVPIEEDCGDLAGEAREKIRVQCSKVVRETFASTVEEQCEQFVKMCADTKKSVDEAFGQLTEELGKAEENPFQNPGPEKEQGGNGQDGQGEPESGGDQAGQQAGGGGGAGGGAEGGAAGGAGAGGAGAGGAGAGQPPSDAREMPPGPSESGGPDAAGAGESPGGAETPGGRETPGGPGEPGGPGGPGTPGAPGEEKVTLGEGEDAVGVGKPGPDGKTQVELIGEDGKPKTYEVGFGPEGGGAPGESGQGGAPGADGPIPVQPGEDGKAVIEEGGRTITLERNPEGGIQVGVDNGDGKPPLNQTVDFGESGAGGPDPASARGGMPPGGGASFGSASGEIPGVEGGSGGGDPAGAGAAGAGGGGAPAGGGGGGVPAGGGGGGTSGMPAMPPGGQTSAGGTPGMAAMGDGGGQPAAPAAAQGGQGQGGAGGGMMGGGMMGGAGANQQGGDQERSNDSPWKTSGQLFDDGIEASKVRFRSVIGEEREPEK</sequence>
<accession>A0A929BBL7</accession>
<feature type="compositionally biased region" description="Gly residues" evidence="1">
    <location>
        <begin position="728"/>
        <end position="749"/>
    </location>
</feature>
<gene>
    <name evidence="2" type="ORF">IQ251_11295</name>
</gene>
<feature type="region of interest" description="Disordered" evidence="1">
    <location>
        <begin position="85"/>
        <end position="124"/>
    </location>
</feature>
<dbReference type="Proteomes" id="UP000598360">
    <property type="component" value="Unassembled WGS sequence"/>
</dbReference>
<evidence type="ECO:0000256" key="1">
    <source>
        <dbReference type="SAM" id="MobiDB-lite"/>
    </source>
</evidence>
<feature type="region of interest" description="Disordered" evidence="1">
    <location>
        <begin position="593"/>
        <end position="777"/>
    </location>
</feature>
<feature type="compositionally biased region" description="Gly residues" evidence="1">
    <location>
        <begin position="481"/>
        <end position="499"/>
    </location>
</feature>
<proteinExistence type="predicted"/>
<feature type="region of interest" description="Disordered" evidence="1">
    <location>
        <begin position="376"/>
        <end position="574"/>
    </location>
</feature>
<evidence type="ECO:0000313" key="2">
    <source>
        <dbReference type="EMBL" id="MBE9375026.1"/>
    </source>
</evidence>
<comment type="caution">
    <text evidence="2">The sequence shown here is derived from an EMBL/GenBank/DDBJ whole genome shotgun (WGS) entry which is preliminary data.</text>
</comment>
<keyword evidence="3" id="KW-1185">Reference proteome</keyword>
<organism evidence="2 3">
    <name type="scientific">Saccharopolyspora montiporae</name>
    <dbReference type="NCBI Taxonomy" id="2781240"/>
    <lineage>
        <taxon>Bacteria</taxon>
        <taxon>Bacillati</taxon>
        <taxon>Actinomycetota</taxon>
        <taxon>Actinomycetes</taxon>
        <taxon>Pseudonocardiales</taxon>
        <taxon>Pseudonocardiaceae</taxon>
        <taxon>Saccharopolyspora</taxon>
    </lineage>
</organism>
<feature type="compositionally biased region" description="Low complexity" evidence="1">
    <location>
        <begin position="640"/>
        <end position="649"/>
    </location>
</feature>
<feature type="compositionally biased region" description="Gly residues" evidence="1">
    <location>
        <begin position="545"/>
        <end position="562"/>
    </location>
</feature>
<name>A0A929BBL7_9PSEU</name>
<dbReference type="EMBL" id="JADEYC010000018">
    <property type="protein sequence ID" value="MBE9375026.1"/>
    <property type="molecule type" value="Genomic_DNA"/>
</dbReference>